<keyword evidence="1" id="KW-0521">NADP</keyword>
<dbReference type="Pfam" id="PF08240">
    <property type="entry name" value="ADH_N"/>
    <property type="match status" value="1"/>
</dbReference>
<dbReference type="SUPFAM" id="SSF51735">
    <property type="entry name" value="NAD(P)-binding Rossmann-fold domains"/>
    <property type="match status" value="1"/>
</dbReference>
<evidence type="ECO:0000256" key="2">
    <source>
        <dbReference type="SAM" id="MobiDB-lite"/>
    </source>
</evidence>
<evidence type="ECO:0000313" key="5">
    <source>
        <dbReference type="Proteomes" id="UP000195331"/>
    </source>
</evidence>
<name>A0A1Y0CFS7_9MYCO</name>
<gene>
    <name evidence="4" type="ORF">BTO20_21620</name>
</gene>
<dbReference type="SUPFAM" id="SSF50129">
    <property type="entry name" value="GroES-like"/>
    <property type="match status" value="1"/>
</dbReference>
<dbReference type="AlphaFoldDB" id="A0A1Y0CFS7"/>
<dbReference type="KEGG" id="mdx:BTO20_21620"/>
<dbReference type="EMBL" id="CP020809">
    <property type="protein sequence ID" value="ART73795.1"/>
    <property type="molecule type" value="Genomic_DNA"/>
</dbReference>
<dbReference type="InterPro" id="IPR013154">
    <property type="entry name" value="ADH-like_N"/>
</dbReference>
<dbReference type="PANTHER" id="PTHR44154:SF1">
    <property type="entry name" value="QUINONE OXIDOREDUCTASE"/>
    <property type="match status" value="1"/>
</dbReference>
<dbReference type="Proteomes" id="UP000195331">
    <property type="component" value="Chromosome"/>
</dbReference>
<feature type="region of interest" description="Disordered" evidence="2">
    <location>
        <begin position="58"/>
        <end position="77"/>
    </location>
</feature>
<dbReference type="Pfam" id="PF00107">
    <property type="entry name" value="ADH_zinc_N"/>
    <property type="match status" value="1"/>
</dbReference>
<dbReference type="InterPro" id="IPR013149">
    <property type="entry name" value="ADH-like_C"/>
</dbReference>
<proteinExistence type="predicted"/>
<feature type="compositionally biased region" description="Polar residues" evidence="2">
    <location>
        <begin position="58"/>
        <end position="70"/>
    </location>
</feature>
<evidence type="ECO:0000313" key="4">
    <source>
        <dbReference type="EMBL" id="ART73795.1"/>
    </source>
</evidence>
<organism evidence="4 5">
    <name type="scientific">Mycobacterium dioxanotrophicus</name>
    <dbReference type="NCBI Taxonomy" id="482462"/>
    <lineage>
        <taxon>Bacteria</taxon>
        <taxon>Bacillati</taxon>
        <taxon>Actinomycetota</taxon>
        <taxon>Actinomycetes</taxon>
        <taxon>Mycobacteriales</taxon>
        <taxon>Mycobacteriaceae</taxon>
        <taxon>Mycobacterium</taxon>
    </lineage>
</organism>
<dbReference type="InterPro" id="IPR011032">
    <property type="entry name" value="GroES-like_sf"/>
</dbReference>
<reference evidence="4 5" key="1">
    <citation type="submission" date="2017-04" db="EMBL/GenBank/DDBJ databases">
        <title>Whole Genome Sequence of 1,4-Dioxane Degrading Bacterium Mycobacterium dioxanotrophicus PH-06.</title>
        <authorList>
            <person name="He Y."/>
        </authorList>
    </citation>
    <scope>NUCLEOTIDE SEQUENCE [LARGE SCALE GENOMIC DNA]</scope>
    <source>
        <strain evidence="4 5">PH-06</strain>
    </source>
</reference>
<dbReference type="InterPro" id="IPR051603">
    <property type="entry name" value="Zinc-ADH_QOR/CCCR"/>
</dbReference>
<dbReference type="InterPro" id="IPR036291">
    <property type="entry name" value="NAD(P)-bd_dom_sf"/>
</dbReference>
<evidence type="ECO:0000256" key="1">
    <source>
        <dbReference type="ARBA" id="ARBA00022857"/>
    </source>
</evidence>
<dbReference type="CDD" id="cd08274">
    <property type="entry name" value="MDR9"/>
    <property type="match status" value="1"/>
</dbReference>
<protein>
    <submittedName>
        <fullName evidence="4">Alcohol dehydrogenase</fullName>
    </submittedName>
</protein>
<dbReference type="Gene3D" id="3.90.180.10">
    <property type="entry name" value="Medium-chain alcohol dehydrogenases, catalytic domain"/>
    <property type="match status" value="1"/>
</dbReference>
<dbReference type="SMART" id="SM00829">
    <property type="entry name" value="PKS_ER"/>
    <property type="match status" value="1"/>
</dbReference>
<dbReference type="InterPro" id="IPR020843">
    <property type="entry name" value="ER"/>
</dbReference>
<dbReference type="PANTHER" id="PTHR44154">
    <property type="entry name" value="QUINONE OXIDOREDUCTASE"/>
    <property type="match status" value="1"/>
</dbReference>
<evidence type="ECO:0000259" key="3">
    <source>
        <dbReference type="SMART" id="SM00829"/>
    </source>
</evidence>
<dbReference type="OrthoDB" id="3175656at2"/>
<feature type="domain" description="Enoyl reductase (ER)" evidence="3">
    <location>
        <begin position="10"/>
        <end position="352"/>
    </location>
</feature>
<sequence>MAAVLLTGHGGPEKLEYRTDVPVPTPRDDEVLIQVEAAGINNTDINTRIGWYSKAVSGDTNSTATDGTNQADDDDASWSGIPLSFPRIQGGDVYGKIVAVGDDVDAGRLGEPVVVRNLMRHYVDRRPYECWTYGSECDGGFAQFAVAPSSESFTVQSNLSAAELGTISIAFTTAEGMLYRANLGAERVVVTGASGGVGLAAVELAKLRGAEVVAVCSARKADAVLAAGADRVIDRNADIVAELGSRSVDVVVDVVGGAQVNDLLTLLRPGGRYATAGAIAGPLVEIDLRTVYLKDLSLFGCTFQEDAVIENVVRYLNEGKLKPLVSKTYPLSEIHQAQEDFIAKKYPGKLVLIPPHVEVASAEA</sequence>
<keyword evidence="5" id="KW-1185">Reference proteome</keyword>
<dbReference type="GO" id="GO:0016491">
    <property type="term" value="F:oxidoreductase activity"/>
    <property type="evidence" value="ECO:0007669"/>
    <property type="project" value="InterPro"/>
</dbReference>
<accession>A0A1Y0CFS7</accession>
<dbReference type="Gene3D" id="3.40.50.720">
    <property type="entry name" value="NAD(P)-binding Rossmann-like Domain"/>
    <property type="match status" value="1"/>
</dbReference>